<evidence type="ECO:0000256" key="1">
    <source>
        <dbReference type="ARBA" id="ARBA00023172"/>
    </source>
</evidence>
<dbReference type="EMBL" id="QJSU01000007">
    <property type="protein sequence ID" value="PYE38440.1"/>
    <property type="molecule type" value="Genomic_DNA"/>
</dbReference>
<sequence length="702" mass="79614">MNYETKLNVLTGFVGHRFYILDTLNPTIEQQSEYRNDEYTDNIEYMTSLMEKPVSKLSKFSDVSWDFNNDYPNAARNVQGAKLRISFSKYTEIPLFVLIEMKVIFELALLNNSIFKLQSKEGQNRTKKVLKANSLITVFESGLTFINEVFKQASHELGFEFIHEKIRSISDITPDLYHKAAQSYDRVKGVELDKFFKYLRSPASVKYVFEKPIAYVELNSLKWKRVANTNPSKKEQVLPDLVFESLSKMASFIIVDFLSAIGASAKISDSNSFKRFDTSNHLSWANKERVTHEILNAYIAMRLGTKGYSAIFVTNMVEPYNWMLNKNSNVMGGLTLRKALKKRGYKLDNLREYFNLVTYACTYLVGQYTGMRPSELSEVRVQDCSCLVYSDGVWLIESTVKKHKGEISTGLFDDRWVAIPIVQDAILAASYISKIKVSPYLVSNVDTVKPGSSPQSMDSKGVTHQMNIFISQLLGRSIENELKFNPYMLRHTLTYQLFKAEVGLPLISFQLKHFVESISKYTSTGSTSTVTLGYGDIGELLSRDGNRKGDKKSLRRAAELEAIKTAHNPNGIYYGGKANEHKKGLIKTFSGYIAEGYTEDEIYEAMVDQGVAMVYMGQGLCYGGRAEEDDSSLPCIGSLRCNPARCKQAVVTIKHAPKWREVYTLNKVNLNKPEYSHNREQILAAMNEAKMVLENLGEKVEL</sequence>
<reference evidence="2 3" key="1">
    <citation type="submission" date="2018-06" db="EMBL/GenBank/DDBJ databases">
        <title>Genomic Encyclopedia of Type Strains, Phase III (KMG-III): the genomes of soil and plant-associated and newly described type strains.</title>
        <authorList>
            <person name="Whitman W."/>
        </authorList>
    </citation>
    <scope>NUCLEOTIDE SEQUENCE [LARGE SCALE GENOMIC DNA]</scope>
    <source>
        <strain evidence="2 3">CECT 5889</strain>
    </source>
</reference>
<dbReference type="Proteomes" id="UP000247746">
    <property type="component" value="Unassembled WGS sequence"/>
</dbReference>
<evidence type="ECO:0000313" key="3">
    <source>
        <dbReference type="Proteomes" id="UP000247746"/>
    </source>
</evidence>
<protein>
    <recommendedName>
        <fullName evidence="4">Phage integrase family protein</fullName>
    </recommendedName>
</protein>
<accession>A0A2V4V0H6</accession>
<dbReference type="SUPFAM" id="SSF56349">
    <property type="entry name" value="DNA breaking-rejoining enzymes"/>
    <property type="match status" value="1"/>
</dbReference>
<gene>
    <name evidence="2" type="ORF">DFP82_10762</name>
</gene>
<dbReference type="Gene3D" id="1.10.443.10">
    <property type="entry name" value="Intergrase catalytic core"/>
    <property type="match status" value="1"/>
</dbReference>
<evidence type="ECO:0008006" key="4">
    <source>
        <dbReference type="Google" id="ProtNLM"/>
    </source>
</evidence>
<dbReference type="GO" id="GO:0015074">
    <property type="term" value="P:DNA integration"/>
    <property type="evidence" value="ECO:0007669"/>
    <property type="project" value="InterPro"/>
</dbReference>
<dbReference type="AlphaFoldDB" id="A0A2V4V0H6"/>
<dbReference type="GO" id="GO:0003677">
    <property type="term" value="F:DNA binding"/>
    <property type="evidence" value="ECO:0007669"/>
    <property type="project" value="InterPro"/>
</dbReference>
<keyword evidence="1" id="KW-0233">DNA recombination</keyword>
<proteinExistence type="predicted"/>
<organism evidence="2 3">
    <name type="scientific">Psychrobacter fozii</name>
    <dbReference type="NCBI Taxonomy" id="198480"/>
    <lineage>
        <taxon>Bacteria</taxon>
        <taxon>Pseudomonadati</taxon>
        <taxon>Pseudomonadota</taxon>
        <taxon>Gammaproteobacteria</taxon>
        <taxon>Moraxellales</taxon>
        <taxon>Moraxellaceae</taxon>
        <taxon>Psychrobacter</taxon>
    </lineage>
</organism>
<name>A0A2V4V0H6_9GAMM</name>
<keyword evidence="3" id="KW-1185">Reference proteome</keyword>
<dbReference type="RefSeq" id="WP_110923595.1">
    <property type="nucleotide sequence ID" value="NZ_QJSU01000007.1"/>
</dbReference>
<dbReference type="OrthoDB" id="9147145at2"/>
<dbReference type="GO" id="GO:0006310">
    <property type="term" value="P:DNA recombination"/>
    <property type="evidence" value="ECO:0007669"/>
    <property type="project" value="UniProtKB-KW"/>
</dbReference>
<evidence type="ECO:0000313" key="2">
    <source>
        <dbReference type="EMBL" id="PYE38440.1"/>
    </source>
</evidence>
<comment type="caution">
    <text evidence="2">The sequence shown here is derived from an EMBL/GenBank/DDBJ whole genome shotgun (WGS) entry which is preliminary data.</text>
</comment>
<dbReference type="InterPro" id="IPR011010">
    <property type="entry name" value="DNA_brk_join_enz"/>
</dbReference>
<dbReference type="InterPro" id="IPR013762">
    <property type="entry name" value="Integrase-like_cat_sf"/>
</dbReference>